<dbReference type="InterPro" id="IPR042529">
    <property type="entry name" value="IF_2B-like_C"/>
</dbReference>
<dbReference type="SUPFAM" id="SSF100950">
    <property type="entry name" value="NagB/RpiA/CoA transferase-like"/>
    <property type="match status" value="1"/>
</dbReference>
<gene>
    <name evidence="1" type="ORF">S06H3_13552</name>
</gene>
<evidence type="ECO:0008006" key="2">
    <source>
        <dbReference type="Google" id="ProtNLM"/>
    </source>
</evidence>
<dbReference type="Gene3D" id="3.40.50.10470">
    <property type="entry name" value="Translation initiation factor eif-2b, domain 2"/>
    <property type="match status" value="1"/>
</dbReference>
<evidence type="ECO:0000313" key="1">
    <source>
        <dbReference type="EMBL" id="GAI15249.1"/>
    </source>
</evidence>
<dbReference type="Pfam" id="PF01008">
    <property type="entry name" value="IF-2B"/>
    <property type="match status" value="1"/>
</dbReference>
<sequence>VEERDASEIYCTWDLNSSPAGVSFYNPAFDVTPAKNISAIISEKGIAEPPFAAVLESWYRK</sequence>
<dbReference type="InterPro" id="IPR000649">
    <property type="entry name" value="IF-2B-related"/>
</dbReference>
<dbReference type="AlphaFoldDB" id="X1N9D9"/>
<dbReference type="EMBL" id="BARV01006622">
    <property type="protein sequence ID" value="GAI15249.1"/>
    <property type="molecule type" value="Genomic_DNA"/>
</dbReference>
<dbReference type="InterPro" id="IPR037171">
    <property type="entry name" value="NagB/RpiA_transferase-like"/>
</dbReference>
<feature type="non-terminal residue" evidence="1">
    <location>
        <position position="1"/>
    </location>
</feature>
<accession>X1N9D9</accession>
<name>X1N9D9_9ZZZZ</name>
<organism evidence="1">
    <name type="scientific">marine sediment metagenome</name>
    <dbReference type="NCBI Taxonomy" id="412755"/>
    <lineage>
        <taxon>unclassified sequences</taxon>
        <taxon>metagenomes</taxon>
        <taxon>ecological metagenomes</taxon>
    </lineage>
</organism>
<protein>
    <recommendedName>
        <fullName evidence="2">S-methyl-5-thioribose-1-phosphate isomerase</fullName>
    </recommendedName>
</protein>
<proteinExistence type="predicted"/>
<comment type="caution">
    <text evidence="1">The sequence shown here is derived from an EMBL/GenBank/DDBJ whole genome shotgun (WGS) entry which is preliminary data.</text>
</comment>
<reference evidence="1" key="1">
    <citation type="journal article" date="2014" name="Front. Microbiol.">
        <title>High frequency of phylogenetically diverse reductive dehalogenase-homologous genes in deep subseafloor sedimentary metagenomes.</title>
        <authorList>
            <person name="Kawai M."/>
            <person name="Futagami T."/>
            <person name="Toyoda A."/>
            <person name="Takaki Y."/>
            <person name="Nishi S."/>
            <person name="Hori S."/>
            <person name="Arai W."/>
            <person name="Tsubouchi T."/>
            <person name="Morono Y."/>
            <person name="Uchiyama I."/>
            <person name="Ito T."/>
            <person name="Fujiyama A."/>
            <person name="Inagaki F."/>
            <person name="Takami H."/>
        </authorList>
    </citation>
    <scope>NUCLEOTIDE SEQUENCE</scope>
    <source>
        <strain evidence="1">Expedition CK06-06</strain>
    </source>
</reference>